<dbReference type="RefSeq" id="WP_050131781.1">
    <property type="nucleotide sequence ID" value="NZ_CPZF01000009.1"/>
</dbReference>
<sequence length="72" mass="8183">MTIDQMIIRELYKALINLDADTHLLCIVGSHGDTQSDEDVLEMLQQYNEKGDCMHKIIAPTYTFKPTKLGDV</sequence>
<dbReference type="EMBL" id="CPZF01000009">
    <property type="protein sequence ID" value="CNG10923.1"/>
    <property type="molecule type" value="Genomic_DNA"/>
</dbReference>
<name>A0A9P1PXM8_YEREN</name>
<gene>
    <name evidence="1" type="ORF">ERS137939_03257</name>
</gene>
<proteinExistence type="predicted"/>
<evidence type="ECO:0000313" key="2">
    <source>
        <dbReference type="Proteomes" id="UP000041356"/>
    </source>
</evidence>
<dbReference type="Proteomes" id="UP000041356">
    <property type="component" value="Unassembled WGS sequence"/>
</dbReference>
<comment type="caution">
    <text evidence="1">The sequence shown here is derived from an EMBL/GenBank/DDBJ whole genome shotgun (WGS) entry which is preliminary data.</text>
</comment>
<evidence type="ECO:0000313" key="1">
    <source>
        <dbReference type="EMBL" id="CNG10923.1"/>
    </source>
</evidence>
<reference evidence="1 2" key="1">
    <citation type="submission" date="2015-03" db="EMBL/GenBank/DDBJ databases">
        <authorList>
            <consortium name="Pathogen Informatics"/>
            <person name="Murphy D."/>
        </authorList>
    </citation>
    <scope>NUCLEOTIDE SEQUENCE [LARGE SCALE GENOMIC DNA]</scope>
    <source>
        <strain evidence="1 2">IP27818</strain>
    </source>
</reference>
<dbReference type="AlphaFoldDB" id="A0A9P1PXM8"/>
<protein>
    <submittedName>
        <fullName evidence="1">Uncharacterized protein</fullName>
    </submittedName>
</protein>
<accession>A0A9P1PXM8</accession>
<organism evidence="1 2">
    <name type="scientific">Yersinia enterocolitica</name>
    <dbReference type="NCBI Taxonomy" id="630"/>
    <lineage>
        <taxon>Bacteria</taxon>
        <taxon>Pseudomonadati</taxon>
        <taxon>Pseudomonadota</taxon>
        <taxon>Gammaproteobacteria</taxon>
        <taxon>Enterobacterales</taxon>
        <taxon>Yersiniaceae</taxon>
        <taxon>Yersinia</taxon>
    </lineage>
</organism>